<dbReference type="Pfam" id="PF18758">
    <property type="entry name" value="KDZ"/>
    <property type="match status" value="1"/>
</dbReference>
<dbReference type="PANTHER" id="PTHR33096">
    <property type="entry name" value="CXC2 DOMAIN-CONTAINING PROTEIN"/>
    <property type="match status" value="1"/>
</dbReference>
<protein>
    <recommendedName>
        <fullName evidence="1">CxC1-like cysteine cluster associated with KDZ transposases domain-containing protein</fullName>
    </recommendedName>
</protein>
<dbReference type="InterPro" id="IPR041320">
    <property type="entry name" value="CxC1"/>
</dbReference>
<organism evidence="2 3">
    <name type="scientific">Suillus plorans</name>
    <dbReference type="NCBI Taxonomy" id="116603"/>
    <lineage>
        <taxon>Eukaryota</taxon>
        <taxon>Fungi</taxon>
        <taxon>Dikarya</taxon>
        <taxon>Basidiomycota</taxon>
        <taxon>Agaricomycotina</taxon>
        <taxon>Agaricomycetes</taxon>
        <taxon>Agaricomycetidae</taxon>
        <taxon>Boletales</taxon>
        <taxon>Suillineae</taxon>
        <taxon>Suillaceae</taxon>
        <taxon>Suillus</taxon>
    </lineage>
</organism>
<dbReference type="Proteomes" id="UP000719766">
    <property type="component" value="Unassembled WGS sequence"/>
</dbReference>
<dbReference type="EMBL" id="JABBWE010000048">
    <property type="protein sequence ID" value="KAG1790608.1"/>
    <property type="molecule type" value="Genomic_DNA"/>
</dbReference>
<keyword evidence="3" id="KW-1185">Reference proteome</keyword>
<evidence type="ECO:0000313" key="2">
    <source>
        <dbReference type="EMBL" id="KAG1790608.1"/>
    </source>
</evidence>
<proteinExistence type="predicted"/>
<feature type="domain" description="CxC1-like cysteine cluster associated with KDZ transposases" evidence="1">
    <location>
        <begin position="164"/>
        <end position="249"/>
    </location>
</feature>
<dbReference type="AlphaFoldDB" id="A0A9P7DE79"/>
<name>A0A9P7DE79_9AGAM</name>
<sequence>MTPTKSLNTRKAQLVSSGLGQHFVSPRKARDRRKTQTLVELPGAQLKRRRLLAQMQRLLDHAPSQTGSSPCTVLGGHADEVNKMNILDDLDFTGAEVEMSGESFSDRPATLGSNSHKRRVLPDNPTNILYNNWRKLIPTLVDPHLKYYARTIGQGLDKPHKVISACATLSCAQKKTDLLCLFFDRFESIEVLSCECSSLPQVLLHHGLFPTAPLQPRMAVSVDLLSFYRALFERSCDAINALASALKTHYSCRGFQVTDSEGKIVQDPFRRGLGHAVQWYDILQVEIEQQVDTVLQHSRDCVAIHRPPQPPTVTRNESSASTILHFARCAPLLAQRCPACFGGTLYGRPIDQGADIHVATDGNFHHRHRRSAGDCPHFYEPTYFLSKQFVDAVGRRIDGQRKRPPKQHTSLVPDEAIDQCENAYEAADGKKQKTAMDSFDDTGIMALICRHDIPLFFANIDSPGEQQKYSVALIEHLFTLLPSQATVVTLYDVGCVLARSLSKFEILPPDVVSRLRFATTAMHAYGHEWACQLVHNPRMCIGLGLSDGEGTERLWSRFVRLIGVERSSSRQRRLWLIDRQATAIGSEMKADLGDWIKHRLKRGINAQSSAALDIINHCETSVEDLQAQWAHQRQSQLSIRAHAPACLKKELDTVLALQADLDVSDRALQTTRTMLEKEASSDDTFNVLASLQRGHDRLMTKVEALYSSLNVQDRFPELDGVNLNFVQVLLMARDLKINIRKRAIASFFEWDKLDRAVGGSHQALGTKLHQHTRKAIAKRQPALMTAIRKFNSYCERLESLYNPAWNVPLPTPLPTKLAELRADQTLMQDVWVTPAVLHDTGIMHGHNYY</sequence>
<reference evidence="2" key="1">
    <citation type="journal article" date="2020" name="New Phytol.">
        <title>Comparative genomics reveals dynamic genome evolution in host specialist ectomycorrhizal fungi.</title>
        <authorList>
            <person name="Lofgren L.A."/>
            <person name="Nguyen N.H."/>
            <person name="Vilgalys R."/>
            <person name="Ruytinx J."/>
            <person name="Liao H.L."/>
            <person name="Branco S."/>
            <person name="Kuo A."/>
            <person name="LaButti K."/>
            <person name="Lipzen A."/>
            <person name="Andreopoulos W."/>
            <person name="Pangilinan J."/>
            <person name="Riley R."/>
            <person name="Hundley H."/>
            <person name="Na H."/>
            <person name="Barry K."/>
            <person name="Grigoriev I.V."/>
            <person name="Stajich J.E."/>
            <person name="Kennedy P.G."/>
        </authorList>
    </citation>
    <scope>NUCLEOTIDE SEQUENCE</scope>
    <source>
        <strain evidence="2">S12</strain>
    </source>
</reference>
<dbReference type="OrthoDB" id="3253684at2759"/>
<comment type="caution">
    <text evidence="2">The sequence shown here is derived from an EMBL/GenBank/DDBJ whole genome shotgun (WGS) entry which is preliminary data.</text>
</comment>
<dbReference type="GeneID" id="64600769"/>
<dbReference type="Pfam" id="PF18802">
    <property type="entry name" value="CxC1"/>
    <property type="match status" value="1"/>
</dbReference>
<evidence type="ECO:0000259" key="1">
    <source>
        <dbReference type="Pfam" id="PF18802"/>
    </source>
</evidence>
<dbReference type="InterPro" id="IPR040521">
    <property type="entry name" value="KDZ"/>
</dbReference>
<gene>
    <name evidence="2" type="ORF">HD556DRAFT_1445899</name>
</gene>
<dbReference type="RefSeq" id="XP_041157562.1">
    <property type="nucleotide sequence ID" value="XM_041307005.1"/>
</dbReference>
<dbReference type="PANTHER" id="PTHR33096:SF1">
    <property type="entry name" value="CXC1-LIKE CYSTEINE CLUSTER ASSOCIATED WITH KDZ TRANSPOSASES DOMAIN-CONTAINING PROTEIN"/>
    <property type="match status" value="1"/>
</dbReference>
<accession>A0A9P7DE79</accession>
<evidence type="ECO:0000313" key="3">
    <source>
        <dbReference type="Proteomes" id="UP000719766"/>
    </source>
</evidence>